<comment type="caution">
    <text evidence="2">The sequence shown here is derived from an EMBL/GenBank/DDBJ whole genome shotgun (WGS) entry which is preliminary data.</text>
</comment>
<dbReference type="Proteomes" id="UP000281112">
    <property type="component" value="Unassembled WGS sequence"/>
</dbReference>
<dbReference type="InterPro" id="IPR050313">
    <property type="entry name" value="Carb_Metab_HTH_regulators"/>
</dbReference>
<name>A0A3N9TB44_9VIBR</name>
<dbReference type="InterPro" id="IPR036390">
    <property type="entry name" value="WH_DNA-bd_sf"/>
</dbReference>
<dbReference type="PANTHER" id="PTHR30363">
    <property type="entry name" value="HTH-TYPE TRANSCRIPTIONAL REGULATOR SRLR-RELATED"/>
    <property type="match status" value="1"/>
</dbReference>
<dbReference type="Pfam" id="PF08279">
    <property type="entry name" value="HTH_11"/>
    <property type="match status" value="1"/>
</dbReference>
<reference evidence="2 3" key="1">
    <citation type="submission" date="2018-11" db="EMBL/GenBank/DDBJ databases">
        <title>Vibrio LJC006 sp. nov., isolated from seawater during the bloom of the enteromorpha.</title>
        <authorList>
            <person name="Liang J."/>
        </authorList>
    </citation>
    <scope>NUCLEOTIDE SEQUENCE [LARGE SCALE GENOMIC DNA]</scope>
    <source>
        <strain evidence="2 3">LJC006</strain>
    </source>
</reference>
<dbReference type="Gene3D" id="1.10.10.10">
    <property type="entry name" value="Winged helix-like DNA-binding domain superfamily/Winged helix DNA-binding domain"/>
    <property type="match status" value="1"/>
</dbReference>
<sequence length="210" mass="23825">MKTADKILHIIKKEGTVTAKQLAEQFSITTMGARQHLQSLEDDGLLKFYDVKVKVGRPTRHWTLTAQGHEHFVDRHSELTVQMIDAVETVFGSDGLKKIAEEREVQTLHAYQKALEGSSSLVDKLNILVELREKEGYMVELEAVDNGFLLIENHCPICRAATRCPALCQSELHIFQTLLKGQCTVERKDHIVSGQRRCTYQIRPTLTSQK</sequence>
<gene>
    <name evidence="2" type="ORF">EES38_19560</name>
</gene>
<keyword evidence="3" id="KW-1185">Reference proteome</keyword>
<dbReference type="EMBL" id="RJVQ01000013">
    <property type="protein sequence ID" value="RQW61311.1"/>
    <property type="molecule type" value="Genomic_DNA"/>
</dbReference>
<dbReference type="InterPro" id="IPR013196">
    <property type="entry name" value="HTH_11"/>
</dbReference>
<dbReference type="AlphaFoldDB" id="A0A3N9TB44"/>
<organism evidence="2 3">
    <name type="scientific">Vibrio viridaestus</name>
    <dbReference type="NCBI Taxonomy" id="2487322"/>
    <lineage>
        <taxon>Bacteria</taxon>
        <taxon>Pseudomonadati</taxon>
        <taxon>Pseudomonadota</taxon>
        <taxon>Gammaproteobacteria</taxon>
        <taxon>Vibrionales</taxon>
        <taxon>Vibrionaceae</taxon>
        <taxon>Vibrio</taxon>
    </lineage>
</organism>
<accession>A0A3N9TB44</accession>
<dbReference type="InterPro" id="IPR036388">
    <property type="entry name" value="WH-like_DNA-bd_sf"/>
</dbReference>
<evidence type="ECO:0000259" key="1">
    <source>
        <dbReference type="Pfam" id="PF08279"/>
    </source>
</evidence>
<evidence type="ECO:0000313" key="3">
    <source>
        <dbReference type="Proteomes" id="UP000281112"/>
    </source>
</evidence>
<protein>
    <submittedName>
        <fullName evidence="2">Transcriptional regulator</fullName>
    </submittedName>
</protein>
<feature type="domain" description="Helix-turn-helix type 11" evidence="1">
    <location>
        <begin position="5"/>
        <end position="51"/>
    </location>
</feature>
<dbReference type="OrthoDB" id="155998at2"/>
<evidence type="ECO:0000313" key="2">
    <source>
        <dbReference type="EMBL" id="RQW61311.1"/>
    </source>
</evidence>
<dbReference type="RefSeq" id="WP_124938898.1">
    <property type="nucleotide sequence ID" value="NZ_RJVQ01000013.1"/>
</dbReference>
<proteinExistence type="predicted"/>
<dbReference type="PANTHER" id="PTHR30363:SF28">
    <property type="entry name" value="TRANSCRIPTIONAL REGULATORY PROTEIN-RELATED"/>
    <property type="match status" value="1"/>
</dbReference>
<dbReference type="SUPFAM" id="SSF46785">
    <property type="entry name" value="Winged helix' DNA-binding domain"/>
    <property type="match status" value="1"/>
</dbReference>